<organism evidence="1 2">
    <name type="scientific">Bacillus norwichensis</name>
    <dbReference type="NCBI Taxonomy" id="2762217"/>
    <lineage>
        <taxon>Bacteria</taxon>
        <taxon>Bacillati</taxon>
        <taxon>Bacillota</taxon>
        <taxon>Bacilli</taxon>
        <taxon>Bacillales</taxon>
        <taxon>Bacillaceae</taxon>
        <taxon>Bacillus</taxon>
    </lineage>
</organism>
<dbReference type="RefSeq" id="WP_191812293.1">
    <property type="nucleotide sequence ID" value="NZ_JACSPV010000013.1"/>
</dbReference>
<gene>
    <name evidence="1" type="ORF">H9631_09860</name>
</gene>
<dbReference type="EMBL" id="JACSPV010000013">
    <property type="protein sequence ID" value="MBD8005388.1"/>
    <property type="molecule type" value="Genomic_DNA"/>
</dbReference>
<sequence length="170" mass="19456">MDKYELFIHTQKTVPSWTINEVDDFFHSELGALSIQLSDPDLQPFLIKGEIPSEEKICGIYGIYDQAIIQLLQGKITSIHEIKFSQLSTKRKYVTDIDTILTIGSLVILETDDFIKISGCYIGGNIDRLYNLASYFAGLPDISKTKFKDYMIDDYLYALNDVKRMGFFDI</sequence>
<name>A0ABR8VL03_9BACI</name>
<dbReference type="Proteomes" id="UP000648182">
    <property type="component" value="Unassembled WGS sequence"/>
</dbReference>
<comment type="caution">
    <text evidence="1">The sequence shown here is derived from an EMBL/GenBank/DDBJ whole genome shotgun (WGS) entry which is preliminary data.</text>
</comment>
<keyword evidence="2" id="KW-1185">Reference proteome</keyword>
<protein>
    <submittedName>
        <fullName evidence="1">Uncharacterized protein</fullName>
    </submittedName>
</protein>
<evidence type="ECO:0000313" key="2">
    <source>
        <dbReference type="Proteomes" id="UP000648182"/>
    </source>
</evidence>
<reference evidence="1 2" key="1">
    <citation type="submission" date="2020-08" db="EMBL/GenBank/DDBJ databases">
        <title>A Genomic Blueprint of the Chicken Gut Microbiome.</title>
        <authorList>
            <person name="Gilroy R."/>
            <person name="Ravi A."/>
            <person name="Getino M."/>
            <person name="Pursley I."/>
            <person name="Horton D.L."/>
            <person name="Alikhan N.-F."/>
            <person name="Baker D."/>
            <person name="Gharbi K."/>
            <person name="Hall N."/>
            <person name="Watson M."/>
            <person name="Adriaenssens E.M."/>
            <person name="Foster-Nyarko E."/>
            <person name="Jarju S."/>
            <person name="Secka A."/>
            <person name="Antonio M."/>
            <person name="Oren A."/>
            <person name="Chaudhuri R."/>
            <person name="La Ragione R.M."/>
            <person name="Hildebrand F."/>
            <person name="Pallen M.J."/>
        </authorList>
    </citation>
    <scope>NUCLEOTIDE SEQUENCE [LARGE SCALE GENOMIC DNA]</scope>
    <source>
        <strain evidence="1 2">Sa1BUA2</strain>
    </source>
</reference>
<evidence type="ECO:0000313" key="1">
    <source>
        <dbReference type="EMBL" id="MBD8005388.1"/>
    </source>
</evidence>
<accession>A0ABR8VL03</accession>
<proteinExistence type="predicted"/>